<reference evidence="2" key="1">
    <citation type="submission" date="2023-07" db="EMBL/GenBank/DDBJ databases">
        <title>Thauera sp. CAU 1555 isolated from sand of Yaerae Beach.</title>
        <authorList>
            <person name="Kim W."/>
        </authorList>
    </citation>
    <scope>NUCLEOTIDE SEQUENCE [LARGE SCALE GENOMIC DNA]</scope>
    <source>
        <strain evidence="2">CAU 1555</strain>
    </source>
</reference>
<evidence type="ECO:0000313" key="2">
    <source>
        <dbReference type="Proteomes" id="UP000603602"/>
    </source>
</evidence>
<dbReference type="EMBL" id="JACYTO010000002">
    <property type="protein sequence ID" value="MBD8503982.1"/>
    <property type="molecule type" value="Genomic_DNA"/>
</dbReference>
<dbReference type="Pfam" id="PF13289">
    <property type="entry name" value="SIR2_2"/>
    <property type="match status" value="1"/>
</dbReference>
<organism evidence="1 2">
    <name type="scientific">Thauera sedimentorum</name>
    <dbReference type="NCBI Taxonomy" id="2767595"/>
    <lineage>
        <taxon>Bacteria</taxon>
        <taxon>Pseudomonadati</taxon>
        <taxon>Pseudomonadota</taxon>
        <taxon>Betaproteobacteria</taxon>
        <taxon>Rhodocyclales</taxon>
        <taxon>Zoogloeaceae</taxon>
        <taxon>Thauera</taxon>
    </lineage>
</organism>
<proteinExistence type="predicted"/>
<dbReference type="RefSeq" id="WP_187718769.1">
    <property type="nucleotide sequence ID" value="NZ_JACTAH010000002.1"/>
</dbReference>
<sequence length="283" mass="31234">MDTCLAEIRAALASGTVVPFLGADVLADVSHRDTGRKMPATSDELILALNNGQPMAPRLMYEFPRAAMNVELKRGRSAVNRAMEQIYANDGWSEAAVHRWLAGLELPYVIDLNRDSGLQKLYANRPHTLIVGTARIASGLRYKLYRHDGTGYSAAVEESEIDPAAPILFKPCGTPWPEPQWIASDADYVDYITELMGGFAIPNYLKERRKGLKYLVAGTRLNRDTVRMLLSDFIYSAAQPAGWALIPEPNDKERRFCARIGLTVVEADVRELAGISINEPAAA</sequence>
<keyword evidence="2" id="KW-1185">Reference proteome</keyword>
<accession>A0ABR9BCQ8</accession>
<gene>
    <name evidence="1" type="ORF">IFO67_13890</name>
</gene>
<protein>
    <submittedName>
        <fullName evidence="1">SIR2 family protein</fullName>
    </submittedName>
</protein>
<evidence type="ECO:0000313" key="1">
    <source>
        <dbReference type="EMBL" id="MBD8503982.1"/>
    </source>
</evidence>
<comment type="caution">
    <text evidence="1">The sequence shown here is derived from an EMBL/GenBank/DDBJ whole genome shotgun (WGS) entry which is preliminary data.</text>
</comment>
<dbReference type="Proteomes" id="UP000603602">
    <property type="component" value="Unassembled WGS sequence"/>
</dbReference>
<name>A0ABR9BCQ8_9RHOO</name>